<name>A0A2S7WYB2_9FLAO</name>
<keyword evidence="3" id="KW-1185">Reference proteome</keyword>
<sequence>MIKLFRKIRFKLITKNKTKKPTLQSGKYFKYAFGEIILVVIGILIALQINNWNESRKQREKEIVILLALKKGLESDLKTEFVEGIIFFNESKVALENLSGFYNNTKTIPNDSLRKYIRRSLGGEWDFIFNTATFENLKASGIDVISNDSLRSKISSLYSDKYPELKGRSNRVLRFYENQVCPILFDNINLFDSIFSKNDLDNLKNNRQLTNRTKALSATRAGLFSLANNIKPKVESLINDIDTELERN</sequence>
<keyword evidence="1" id="KW-1133">Transmembrane helix</keyword>
<protein>
    <submittedName>
        <fullName evidence="2">Uncharacterized protein</fullName>
    </submittedName>
</protein>
<evidence type="ECO:0000313" key="2">
    <source>
        <dbReference type="EMBL" id="PQJ82516.1"/>
    </source>
</evidence>
<accession>A0A2S7WYB2</accession>
<keyword evidence="1" id="KW-0472">Membrane</keyword>
<gene>
    <name evidence="2" type="ORF">BTO16_07970</name>
</gene>
<feature type="transmembrane region" description="Helical" evidence="1">
    <location>
        <begin position="28"/>
        <end position="49"/>
    </location>
</feature>
<proteinExistence type="predicted"/>
<dbReference type="EMBL" id="MSCM01000001">
    <property type="protein sequence ID" value="PQJ82516.1"/>
    <property type="molecule type" value="Genomic_DNA"/>
</dbReference>
<dbReference type="Pfam" id="PF19578">
    <property type="entry name" value="DUF6090"/>
    <property type="match status" value="1"/>
</dbReference>
<comment type="caution">
    <text evidence="2">The sequence shown here is derived from an EMBL/GenBank/DDBJ whole genome shotgun (WGS) entry which is preliminary data.</text>
</comment>
<dbReference type="Proteomes" id="UP000239068">
    <property type="component" value="Unassembled WGS sequence"/>
</dbReference>
<keyword evidence="1" id="KW-0812">Transmembrane</keyword>
<dbReference type="InterPro" id="IPR045749">
    <property type="entry name" value="DUF6090"/>
</dbReference>
<evidence type="ECO:0000313" key="3">
    <source>
        <dbReference type="Proteomes" id="UP000239068"/>
    </source>
</evidence>
<evidence type="ECO:0000256" key="1">
    <source>
        <dbReference type="SAM" id="Phobius"/>
    </source>
</evidence>
<reference evidence="2 3" key="1">
    <citation type="submission" date="2016-12" db="EMBL/GenBank/DDBJ databases">
        <title>Trade-off between light-utilization and light-protection in marine flavobacteria.</title>
        <authorList>
            <person name="Kumagai Y."/>
            <person name="Yoshizawa S."/>
            <person name="Kogure K."/>
            <person name="Iwasaki W."/>
        </authorList>
    </citation>
    <scope>NUCLEOTIDE SEQUENCE [LARGE SCALE GENOMIC DNA]</scope>
    <source>
        <strain evidence="2 3">ATCC 43844</strain>
    </source>
</reference>
<dbReference type="AlphaFoldDB" id="A0A2S7WYB2"/>
<organism evidence="2 3">
    <name type="scientific">Polaribacter glomeratus</name>
    <dbReference type="NCBI Taxonomy" id="102"/>
    <lineage>
        <taxon>Bacteria</taxon>
        <taxon>Pseudomonadati</taxon>
        <taxon>Bacteroidota</taxon>
        <taxon>Flavobacteriia</taxon>
        <taxon>Flavobacteriales</taxon>
        <taxon>Flavobacteriaceae</taxon>
    </lineage>
</organism>